<evidence type="ECO:0000256" key="3">
    <source>
        <dbReference type="ARBA" id="ARBA00022741"/>
    </source>
</evidence>
<reference evidence="8" key="1">
    <citation type="submission" date="2023-01" db="EMBL/GenBank/DDBJ databases">
        <title>Metagenome sequencing of chrysophaentin producing Chrysophaeum taylorii.</title>
        <authorList>
            <person name="Davison J."/>
            <person name="Bewley C."/>
        </authorList>
    </citation>
    <scope>NUCLEOTIDE SEQUENCE</scope>
    <source>
        <strain evidence="8">NIES-1699</strain>
    </source>
</reference>
<dbReference type="GO" id="GO:0005783">
    <property type="term" value="C:endoplasmic reticulum"/>
    <property type="evidence" value="ECO:0007669"/>
    <property type="project" value="TreeGrafter"/>
</dbReference>
<evidence type="ECO:0000256" key="4">
    <source>
        <dbReference type="ARBA" id="ARBA00022840"/>
    </source>
</evidence>
<dbReference type="Gene3D" id="3.40.50.12780">
    <property type="entry name" value="N-terminal domain of ligase-like"/>
    <property type="match status" value="1"/>
</dbReference>
<accession>A0AAD7UJK8</accession>
<evidence type="ECO:0000259" key="7">
    <source>
        <dbReference type="Pfam" id="PF00501"/>
    </source>
</evidence>
<comment type="catalytic activity">
    <reaction evidence="5">
        <text>a long-chain fatty acid + ATP + CoA = a long-chain fatty acyl-CoA + AMP + diphosphate</text>
        <dbReference type="Rhea" id="RHEA:15421"/>
        <dbReference type="ChEBI" id="CHEBI:30616"/>
        <dbReference type="ChEBI" id="CHEBI:33019"/>
        <dbReference type="ChEBI" id="CHEBI:57287"/>
        <dbReference type="ChEBI" id="CHEBI:57560"/>
        <dbReference type="ChEBI" id="CHEBI:83139"/>
        <dbReference type="ChEBI" id="CHEBI:456215"/>
        <dbReference type="EC" id="6.2.1.3"/>
    </reaction>
</comment>
<feature type="domain" description="AMP-dependent synthetase/ligase" evidence="7">
    <location>
        <begin position="130"/>
        <end position="577"/>
    </location>
</feature>
<keyword evidence="4" id="KW-0067">ATP-binding</keyword>
<evidence type="ECO:0000256" key="2">
    <source>
        <dbReference type="ARBA" id="ARBA00022598"/>
    </source>
</evidence>
<keyword evidence="6" id="KW-1133">Transmembrane helix</keyword>
<gene>
    <name evidence="8" type="ORF">CTAYLR_008406</name>
</gene>
<dbReference type="Pfam" id="PF00501">
    <property type="entry name" value="AMP-binding"/>
    <property type="match status" value="1"/>
</dbReference>
<proteinExistence type="inferred from homology"/>
<keyword evidence="6" id="KW-0812">Transmembrane</keyword>
<dbReference type="PANTHER" id="PTHR43272">
    <property type="entry name" value="LONG-CHAIN-FATTY-ACID--COA LIGASE"/>
    <property type="match status" value="1"/>
</dbReference>
<name>A0AAD7UJK8_9STRA</name>
<keyword evidence="9" id="KW-1185">Reference proteome</keyword>
<dbReference type="GO" id="GO:0004467">
    <property type="term" value="F:long-chain fatty acid-CoA ligase activity"/>
    <property type="evidence" value="ECO:0007669"/>
    <property type="project" value="UniProtKB-EC"/>
</dbReference>
<dbReference type="EMBL" id="JAQMWT010000148">
    <property type="protein sequence ID" value="KAJ8609181.1"/>
    <property type="molecule type" value="Genomic_DNA"/>
</dbReference>
<comment type="similarity">
    <text evidence="1">Belongs to the ATP-dependent AMP-binding enzyme family.</text>
</comment>
<dbReference type="InterPro" id="IPR000873">
    <property type="entry name" value="AMP-dep_synth/lig_dom"/>
</dbReference>
<feature type="transmembrane region" description="Helical" evidence="6">
    <location>
        <begin position="21"/>
        <end position="45"/>
    </location>
</feature>
<organism evidence="8 9">
    <name type="scientific">Chrysophaeum taylorii</name>
    <dbReference type="NCBI Taxonomy" id="2483200"/>
    <lineage>
        <taxon>Eukaryota</taxon>
        <taxon>Sar</taxon>
        <taxon>Stramenopiles</taxon>
        <taxon>Ochrophyta</taxon>
        <taxon>Pelagophyceae</taxon>
        <taxon>Pelagomonadales</taxon>
        <taxon>Pelagomonadaceae</taxon>
        <taxon>Chrysophaeum</taxon>
    </lineage>
</organism>
<protein>
    <recommendedName>
        <fullName evidence="7">AMP-dependent synthetase/ligase domain-containing protein</fullName>
    </recommendedName>
</protein>
<dbReference type="Proteomes" id="UP001230188">
    <property type="component" value="Unassembled WGS sequence"/>
</dbReference>
<dbReference type="GO" id="GO:0005524">
    <property type="term" value="F:ATP binding"/>
    <property type="evidence" value="ECO:0007669"/>
    <property type="project" value="UniProtKB-KW"/>
</dbReference>
<dbReference type="PROSITE" id="PS00455">
    <property type="entry name" value="AMP_BINDING"/>
    <property type="match status" value="1"/>
</dbReference>
<comment type="caution">
    <text evidence="8">The sequence shown here is derived from an EMBL/GenBank/DDBJ whole genome shotgun (WGS) entry which is preliminary data.</text>
</comment>
<dbReference type="GO" id="GO:0016020">
    <property type="term" value="C:membrane"/>
    <property type="evidence" value="ECO:0007669"/>
    <property type="project" value="TreeGrafter"/>
</dbReference>
<keyword evidence="2" id="KW-0436">Ligase</keyword>
<evidence type="ECO:0000256" key="6">
    <source>
        <dbReference type="SAM" id="Phobius"/>
    </source>
</evidence>
<evidence type="ECO:0000313" key="9">
    <source>
        <dbReference type="Proteomes" id="UP001230188"/>
    </source>
</evidence>
<keyword evidence="3" id="KW-0547">Nucleotide-binding</keyword>
<dbReference type="InterPro" id="IPR042099">
    <property type="entry name" value="ANL_N_sf"/>
</dbReference>
<sequence length="775" mass="83217">MGDERAPLVVKKKKLFKAQASPSWGLCLNPLAWLLWGLDFLVWLLSVIGPIKTIAYYLQGSYSVEIDTALRRKKKGELITTAVPGKEIRTIPELVDWMCEEFAEKPVMGTRSYEGEYKPPGAKFPLKKFGETTWMTYAELKVRALKFGAALVSEKFGMRPLPPGADLEVATGPHTLLLFEDTCAAWMTAALGASYYSIVVATSYATLGISAVADSVEECLVPVVLTNRKQVDTITKNITSRTLKAIIYTNLNVIPSEVPIPASRLMIEDMEDVIAGARVESIVPALPSPEMIALIMYTSGSTGKPKGVMLKHLSVCSSVGGLSEALGRVSVPGDCYLGYLPQAHILELCAELTCLRLGVKIGYADPRSISSAGAVRVRPDGTLNTTAGYPYPPGAIQEFRPAFMAGVPKIWDILKKAIEDQIGKSSALKQTIFQIAYAGRATALRQHREAPLLKALVFSKLKNLVGGNIKGSVSGGGAISSEVQTFVRTAFCAPALQGYALTETCCSATFQNPNDEGNVDGVVGPPLESVEIRLASVDIQDANGKPYLSTDTSHLGTRCKGRGEIQIRGPPVASGYFKQPDKTAEVFGADGWFRTGDVGVWAVDGQLKIVDRLKNLVKLKGGEYVAIEHMEKEYSTCHYVSGANGGVMCYGDHDLDRPVAFVVGDEKKISEWAAAAGIAVSSFSDLCRVPEVVAEVLSALQKSGKSGGLGTNEIIAGCVVLPGTGPHDNTPPRYDDPWTPENGMLTASNKLNRKAIIKEYGADGVFDALKAKGIK</sequence>
<evidence type="ECO:0000313" key="8">
    <source>
        <dbReference type="EMBL" id="KAJ8609181.1"/>
    </source>
</evidence>
<evidence type="ECO:0000256" key="5">
    <source>
        <dbReference type="ARBA" id="ARBA00036813"/>
    </source>
</evidence>
<dbReference type="InterPro" id="IPR020845">
    <property type="entry name" value="AMP-binding_CS"/>
</dbReference>
<keyword evidence="6" id="KW-0472">Membrane</keyword>
<dbReference type="AlphaFoldDB" id="A0AAD7UJK8"/>
<dbReference type="SUPFAM" id="SSF56801">
    <property type="entry name" value="Acetyl-CoA synthetase-like"/>
    <property type="match status" value="1"/>
</dbReference>
<evidence type="ECO:0000256" key="1">
    <source>
        <dbReference type="ARBA" id="ARBA00006432"/>
    </source>
</evidence>
<dbReference type="PANTHER" id="PTHR43272:SF83">
    <property type="entry name" value="ACYL-COA SYNTHETASE LONG-CHAIN, ISOFORM J"/>
    <property type="match status" value="1"/>
</dbReference>